<evidence type="ECO:0000313" key="1">
    <source>
        <dbReference type="EMBL" id="QWB29697.1"/>
    </source>
</evidence>
<reference evidence="1 2" key="1">
    <citation type="submission" date="2021-05" db="EMBL/GenBank/DDBJ databases">
        <title>Biocontrol using Exiguobacterium acetylicum SI17 against litchi downy blight caused by Peronophythora litchii.</title>
        <authorList>
            <person name="Zheng L."/>
        </authorList>
    </citation>
    <scope>NUCLEOTIDE SEQUENCE [LARGE SCALE GENOMIC DNA]</scope>
    <source>
        <strain evidence="1 2">SI17</strain>
    </source>
</reference>
<name>A0ABX8G946_EXIAC</name>
<dbReference type="GeneID" id="88812815"/>
<gene>
    <name evidence="1" type="ORF">KKI46_14050</name>
</gene>
<keyword evidence="2" id="KW-1185">Reference proteome</keyword>
<dbReference type="RefSeq" id="WP_156323178.1">
    <property type="nucleotide sequence ID" value="NZ_CP075897.1"/>
</dbReference>
<dbReference type="EMBL" id="CP075897">
    <property type="protein sequence ID" value="QWB29697.1"/>
    <property type="molecule type" value="Genomic_DNA"/>
</dbReference>
<organism evidence="1 2">
    <name type="scientific">Exiguobacterium acetylicum</name>
    <name type="common">Brevibacterium acetylicum</name>
    <dbReference type="NCBI Taxonomy" id="41170"/>
    <lineage>
        <taxon>Bacteria</taxon>
        <taxon>Bacillati</taxon>
        <taxon>Bacillota</taxon>
        <taxon>Bacilli</taxon>
        <taxon>Bacillales</taxon>
        <taxon>Bacillales Family XII. Incertae Sedis</taxon>
        <taxon>Exiguobacterium</taxon>
    </lineage>
</organism>
<evidence type="ECO:0000313" key="2">
    <source>
        <dbReference type="Proteomes" id="UP000679498"/>
    </source>
</evidence>
<protein>
    <submittedName>
        <fullName evidence="1">Uncharacterized protein</fullName>
    </submittedName>
</protein>
<proteinExistence type="predicted"/>
<dbReference type="Proteomes" id="UP000679498">
    <property type="component" value="Chromosome"/>
</dbReference>
<sequence>MTLILKETRRNMTSCAWCLNPATVSVAPLAHREMDRTATKPKANVKSA</sequence>
<accession>A0ABX8G946</accession>